<dbReference type="Gene3D" id="3.90.1170.40">
    <property type="entry name" value="Molybdopterin biosynthesis MoaE subunit"/>
    <property type="match status" value="1"/>
</dbReference>
<reference evidence="1" key="1">
    <citation type="journal article" date="2023" name="Insect Mol. Biol.">
        <title>Genome sequencing provides insights into the evolution of gene families encoding plant cell wall-degrading enzymes in longhorned beetles.</title>
        <authorList>
            <person name="Shin N.R."/>
            <person name="Okamura Y."/>
            <person name="Kirsch R."/>
            <person name="Pauchet Y."/>
        </authorList>
    </citation>
    <scope>NUCLEOTIDE SEQUENCE</scope>
    <source>
        <strain evidence="1">RBIC_L_NR</strain>
    </source>
</reference>
<dbReference type="GO" id="GO:0006777">
    <property type="term" value="P:Mo-molybdopterin cofactor biosynthetic process"/>
    <property type="evidence" value="ECO:0007669"/>
    <property type="project" value="InterPro"/>
</dbReference>
<dbReference type="SUPFAM" id="SSF54690">
    <property type="entry name" value="Molybdopterin synthase subunit MoaE"/>
    <property type="match status" value="1"/>
</dbReference>
<dbReference type="CDD" id="cd00756">
    <property type="entry name" value="MoaE"/>
    <property type="match status" value="1"/>
</dbReference>
<dbReference type="PANTHER" id="PTHR23404">
    <property type="entry name" value="MOLYBDOPTERIN SYNTHASE RELATED"/>
    <property type="match status" value="1"/>
</dbReference>
<sequence>MNYLKFTSDKLSVEELTNLVTSPSCGAISVFIGTTRDSFENKLVLKLEYEVYESMGIKALERICKELRRQWMSVENIAIYHRLGSVPIKEASIIIAISSPHREDAIKATEWCIHNVKKVCANLEEGSLCGFQTTMEGKQRVSDPYSPKIKKIKLDFEQKVKNTYVPPYLKQIKVLNADANGRIKKYMKRKRDEIDVSNVREFCCGAREPEFTCARADAVLQKRKDSKSHLEDQTNSDYLTKFIPPNGIEERLQNLECQLSLTTAVPKNIYKRLKSLEDRLLYLESVSPEYIQCWDKTLPAKSVKKKIFSLDEIDDLIAEAQKQIKIV</sequence>
<organism evidence="1 2">
    <name type="scientific">Rhamnusium bicolor</name>
    <dbReference type="NCBI Taxonomy" id="1586634"/>
    <lineage>
        <taxon>Eukaryota</taxon>
        <taxon>Metazoa</taxon>
        <taxon>Ecdysozoa</taxon>
        <taxon>Arthropoda</taxon>
        <taxon>Hexapoda</taxon>
        <taxon>Insecta</taxon>
        <taxon>Pterygota</taxon>
        <taxon>Neoptera</taxon>
        <taxon>Endopterygota</taxon>
        <taxon>Coleoptera</taxon>
        <taxon>Polyphaga</taxon>
        <taxon>Cucujiformia</taxon>
        <taxon>Chrysomeloidea</taxon>
        <taxon>Cerambycidae</taxon>
        <taxon>Lepturinae</taxon>
        <taxon>Rhagiini</taxon>
        <taxon>Rhamnusium</taxon>
    </lineage>
</organism>
<dbReference type="Pfam" id="PF02391">
    <property type="entry name" value="MoaE"/>
    <property type="match status" value="1"/>
</dbReference>
<evidence type="ECO:0000313" key="2">
    <source>
        <dbReference type="Proteomes" id="UP001162156"/>
    </source>
</evidence>
<accession>A0AAV8WPZ1</accession>
<proteinExistence type="predicted"/>
<dbReference type="InterPro" id="IPR036563">
    <property type="entry name" value="MoaE_sf"/>
</dbReference>
<dbReference type="EMBL" id="JANEYF010005426">
    <property type="protein sequence ID" value="KAJ8928221.1"/>
    <property type="molecule type" value="Genomic_DNA"/>
</dbReference>
<comment type="caution">
    <text evidence="1">The sequence shown here is derived from an EMBL/GenBank/DDBJ whole genome shotgun (WGS) entry which is preliminary data.</text>
</comment>
<evidence type="ECO:0000313" key="1">
    <source>
        <dbReference type="EMBL" id="KAJ8928221.1"/>
    </source>
</evidence>
<dbReference type="AlphaFoldDB" id="A0AAV8WPZ1"/>
<dbReference type="InterPro" id="IPR003448">
    <property type="entry name" value="Mopterin_biosynth_MoaE"/>
</dbReference>
<keyword evidence="2" id="KW-1185">Reference proteome</keyword>
<gene>
    <name evidence="1" type="ORF">NQ314_019285</name>
</gene>
<name>A0AAV8WPZ1_9CUCU</name>
<protein>
    <submittedName>
        <fullName evidence="1">Uncharacterized protein</fullName>
    </submittedName>
</protein>
<dbReference type="Proteomes" id="UP001162156">
    <property type="component" value="Unassembled WGS sequence"/>
</dbReference>